<protein>
    <submittedName>
        <fullName evidence="1">Uncharacterized protein</fullName>
    </submittedName>
</protein>
<sequence>MANNAHPLQPVVRQQTVDFSTNGIQGVVVEKPHSRGILTCIPRSSHLRETVPIDHELEQTSWTERPYKLDSLERRLNDVVDIGAQFSTQRQDLGKPTVTSRLLLRKETFTETQILAKVTINIKGIQLGANGSPKLPEAGVAHMAFKADGTSVFMPHRVTVDMGWVFKWKPIVNDPNIRMEVNFSPTVGTHNLVHDHSPLDISEEYRVEPHVEAKGIVSAGIGSWFKKKTQTIKRFTTFALACTPTDGQVKWQWHQTRPGHSVGGELIRDPQLSYQFGFRFTFKKPNNASRTATGSGGEPLLPPAVEISFCDFEVNFEPEHRYLRSVRLSAPQSELQRFSSVLDATPVDVPLRWPMRETLHNNCSTCGTSSPPPAGGGLPPPSLPPAVDPAPKAQ</sequence>
<evidence type="ECO:0000313" key="1">
    <source>
        <dbReference type="EMBL" id="KAJ9096448.1"/>
    </source>
</evidence>
<accession>A0ACC2VBF2</accession>
<reference evidence="1" key="1">
    <citation type="submission" date="2023-04" db="EMBL/GenBank/DDBJ databases">
        <title>Draft Genome sequencing of Naganishia species isolated from polar environments using Oxford Nanopore Technology.</title>
        <authorList>
            <person name="Leo P."/>
            <person name="Venkateswaran K."/>
        </authorList>
    </citation>
    <scope>NUCLEOTIDE SEQUENCE</scope>
    <source>
        <strain evidence="1">MNA-CCFEE 5423</strain>
    </source>
</reference>
<dbReference type="EMBL" id="JASBWT010000019">
    <property type="protein sequence ID" value="KAJ9096448.1"/>
    <property type="molecule type" value="Genomic_DNA"/>
</dbReference>
<gene>
    <name evidence="1" type="ORF">QFC21_005270</name>
</gene>
<dbReference type="Proteomes" id="UP001227268">
    <property type="component" value="Unassembled WGS sequence"/>
</dbReference>
<proteinExistence type="predicted"/>
<name>A0ACC2VBF2_9TREE</name>
<comment type="caution">
    <text evidence="1">The sequence shown here is derived from an EMBL/GenBank/DDBJ whole genome shotgun (WGS) entry which is preliminary data.</text>
</comment>
<evidence type="ECO:0000313" key="2">
    <source>
        <dbReference type="Proteomes" id="UP001227268"/>
    </source>
</evidence>
<keyword evidence="2" id="KW-1185">Reference proteome</keyword>
<organism evidence="1 2">
    <name type="scientific">Naganishia friedmannii</name>
    <dbReference type="NCBI Taxonomy" id="89922"/>
    <lineage>
        <taxon>Eukaryota</taxon>
        <taxon>Fungi</taxon>
        <taxon>Dikarya</taxon>
        <taxon>Basidiomycota</taxon>
        <taxon>Agaricomycotina</taxon>
        <taxon>Tremellomycetes</taxon>
        <taxon>Filobasidiales</taxon>
        <taxon>Filobasidiaceae</taxon>
        <taxon>Naganishia</taxon>
    </lineage>
</organism>